<name>A0A0F9MTI7_9ZZZZ</name>
<comment type="caution">
    <text evidence="2">The sequence shown here is derived from an EMBL/GenBank/DDBJ whole genome shotgun (WGS) entry which is preliminary data.</text>
</comment>
<reference evidence="2" key="1">
    <citation type="journal article" date="2015" name="Nature">
        <title>Complex archaea that bridge the gap between prokaryotes and eukaryotes.</title>
        <authorList>
            <person name="Spang A."/>
            <person name="Saw J.H."/>
            <person name="Jorgensen S.L."/>
            <person name="Zaremba-Niedzwiedzka K."/>
            <person name="Martijn J."/>
            <person name="Lind A.E."/>
            <person name="van Eijk R."/>
            <person name="Schleper C."/>
            <person name="Guy L."/>
            <person name="Ettema T.J."/>
        </authorList>
    </citation>
    <scope>NUCLEOTIDE SEQUENCE</scope>
</reference>
<accession>A0A0F9MTI7</accession>
<evidence type="ECO:0000256" key="1">
    <source>
        <dbReference type="SAM" id="MobiDB-lite"/>
    </source>
</evidence>
<feature type="compositionally biased region" description="Basic and acidic residues" evidence="1">
    <location>
        <begin position="15"/>
        <end position="37"/>
    </location>
</feature>
<feature type="region of interest" description="Disordered" evidence="1">
    <location>
        <begin position="15"/>
        <end position="44"/>
    </location>
</feature>
<organism evidence="2">
    <name type="scientific">marine sediment metagenome</name>
    <dbReference type="NCBI Taxonomy" id="412755"/>
    <lineage>
        <taxon>unclassified sequences</taxon>
        <taxon>metagenomes</taxon>
        <taxon>ecological metagenomes</taxon>
    </lineage>
</organism>
<evidence type="ECO:0000313" key="2">
    <source>
        <dbReference type="EMBL" id="KKN09079.1"/>
    </source>
</evidence>
<gene>
    <name evidence="2" type="ORF">LCGC14_1050220</name>
</gene>
<dbReference type="EMBL" id="LAZR01004385">
    <property type="protein sequence ID" value="KKN09079.1"/>
    <property type="molecule type" value="Genomic_DNA"/>
</dbReference>
<protein>
    <submittedName>
        <fullName evidence="2">Uncharacterized protein</fullName>
    </submittedName>
</protein>
<sequence length="44" mass="5249">MNIIRGLKKKNKTFKKLERLSKTEKDEIMKESKREKPPPLPQIV</sequence>
<proteinExistence type="predicted"/>
<dbReference type="AlphaFoldDB" id="A0A0F9MTI7"/>